<accession>A0A3D9UZA7</accession>
<comment type="caution">
    <text evidence="3">The sequence shown here is derived from an EMBL/GenBank/DDBJ whole genome shotgun (WGS) entry which is preliminary data.</text>
</comment>
<feature type="region of interest" description="Disordered" evidence="1">
    <location>
        <begin position="136"/>
        <end position="173"/>
    </location>
</feature>
<dbReference type="InterPro" id="IPR040891">
    <property type="entry name" value="HEPN_SAV_6107"/>
</dbReference>
<dbReference type="Pfam" id="PF18726">
    <property type="entry name" value="HEPN_SAV_6107"/>
    <property type="match status" value="1"/>
</dbReference>
<proteinExistence type="predicted"/>
<feature type="domain" description="SAV-6107-like HEPN" evidence="2">
    <location>
        <begin position="32"/>
        <end position="126"/>
    </location>
</feature>
<organism evidence="3 4">
    <name type="scientific">Thermasporomyces composti</name>
    <dbReference type="NCBI Taxonomy" id="696763"/>
    <lineage>
        <taxon>Bacteria</taxon>
        <taxon>Bacillati</taxon>
        <taxon>Actinomycetota</taxon>
        <taxon>Actinomycetes</taxon>
        <taxon>Propionibacteriales</taxon>
        <taxon>Nocardioidaceae</taxon>
        <taxon>Thermasporomyces</taxon>
    </lineage>
</organism>
<dbReference type="RefSeq" id="WP_170152457.1">
    <property type="nucleotide sequence ID" value="NZ_QTUC01000001.1"/>
</dbReference>
<dbReference type="EMBL" id="QTUC01000001">
    <property type="protein sequence ID" value="REF34828.1"/>
    <property type="molecule type" value="Genomic_DNA"/>
</dbReference>
<dbReference type="Proteomes" id="UP000256485">
    <property type="component" value="Unassembled WGS sequence"/>
</dbReference>
<evidence type="ECO:0000313" key="3">
    <source>
        <dbReference type="EMBL" id="REF34828.1"/>
    </source>
</evidence>
<feature type="compositionally biased region" description="Low complexity" evidence="1">
    <location>
        <begin position="147"/>
        <end position="173"/>
    </location>
</feature>
<reference evidence="3 4" key="1">
    <citation type="submission" date="2018-08" db="EMBL/GenBank/DDBJ databases">
        <title>Sequencing the genomes of 1000 actinobacteria strains.</title>
        <authorList>
            <person name="Klenk H.-P."/>
        </authorList>
    </citation>
    <scope>NUCLEOTIDE SEQUENCE [LARGE SCALE GENOMIC DNA]</scope>
    <source>
        <strain evidence="3 4">DSM 22891</strain>
    </source>
</reference>
<gene>
    <name evidence="3" type="ORF">DFJ64_0194</name>
</gene>
<sequence length="173" mass="18088">MSTRATSRYKAPLGPSVFTSLDRARASLTEAMLADSAADRYVAAHVAALRIAAAVLASRARPAGRRRPTSAWTLLARVAPELSEWAAFFAAGADKRAALEAGLGRVTDREADDLLRDAERFLVVVEQLLDVPHRPVLPQGSGVVDQPRTGPTGGPATAAAADPTPSRRPGAAA</sequence>
<evidence type="ECO:0000256" key="1">
    <source>
        <dbReference type="SAM" id="MobiDB-lite"/>
    </source>
</evidence>
<evidence type="ECO:0000259" key="2">
    <source>
        <dbReference type="Pfam" id="PF18726"/>
    </source>
</evidence>
<keyword evidence="4" id="KW-1185">Reference proteome</keyword>
<protein>
    <recommendedName>
        <fullName evidence="2">SAV-6107-like HEPN domain-containing protein</fullName>
    </recommendedName>
</protein>
<dbReference type="AlphaFoldDB" id="A0A3D9UZA7"/>
<evidence type="ECO:0000313" key="4">
    <source>
        <dbReference type="Proteomes" id="UP000256485"/>
    </source>
</evidence>
<name>A0A3D9UZA7_THECX</name>